<dbReference type="OrthoDB" id="5288142at2759"/>
<name>A0A5J5ETH0_9PEZI</name>
<evidence type="ECO:0000313" key="3">
    <source>
        <dbReference type="Proteomes" id="UP000326924"/>
    </source>
</evidence>
<dbReference type="InParanoid" id="A0A5J5ETH0"/>
<dbReference type="Proteomes" id="UP000326924">
    <property type="component" value="Unassembled WGS sequence"/>
</dbReference>
<feature type="compositionally biased region" description="Basic and acidic residues" evidence="1">
    <location>
        <begin position="278"/>
        <end position="287"/>
    </location>
</feature>
<comment type="caution">
    <text evidence="2">The sequence shown here is derived from an EMBL/GenBank/DDBJ whole genome shotgun (WGS) entry which is preliminary data.</text>
</comment>
<organism evidence="2 3">
    <name type="scientific">Sphaerosporella brunnea</name>
    <dbReference type="NCBI Taxonomy" id="1250544"/>
    <lineage>
        <taxon>Eukaryota</taxon>
        <taxon>Fungi</taxon>
        <taxon>Dikarya</taxon>
        <taxon>Ascomycota</taxon>
        <taxon>Pezizomycotina</taxon>
        <taxon>Pezizomycetes</taxon>
        <taxon>Pezizales</taxon>
        <taxon>Pyronemataceae</taxon>
        <taxon>Sphaerosporella</taxon>
    </lineage>
</organism>
<feature type="compositionally biased region" description="Pro residues" evidence="1">
    <location>
        <begin position="303"/>
        <end position="314"/>
    </location>
</feature>
<feature type="compositionally biased region" description="Acidic residues" evidence="1">
    <location>
        <begin position="233"/>
        <end position="245"/>
    </location>
</feature>
<gene>
    <name evidence="2" type="ORF">FN846DRAFT_954541</name>
</gene>
<evidence type="ECO:0000313" key="2">
    <source>
        <dbReference type="EMBL" id="KAA8903102.1"/>
    </source>
</evidence>
<feature type="compositionally biased region" description="Basic and acidic residues" evidence="1">
    <location>
        <begin position="385"/>
        <end position="394"/>
    </location>
</feature>
<evidence type="ECO:0000256" key="1">
    <source>
        <dbReference type="SAM" id="MobiDB-lite"/>
    </source>
</evidence>
<dbReference type="EMBL" id="VXIS01000122">
    <property type="protein sequence ID" value="KAA8903102.1"/>
    <property type="molecule type" value="Genomic_DNA"/>
</dbReference>
<proteinExistence type="predicted"/>
<protein>
    <submittedName>
        <fullName evidence="2">Uncharacterized protein</fullName>
    </submittedName>
</protein>
<feature type="region of interest" description="Disordered" evidence="1">
    <location>
        <begin position="221"/>
        <end position="394"/>
    </location>
</feature>
<sequence>MAKDTKARNRLTKVQKRASQQVLSDATAPLEHNNGTSNNRRSMHSDAWAATPGNNQQHRLSNLPPALRASVFFDSTQPAPQIMPGELRDSSAVATLDSILDASANAPAAAFTDHPITGTDATQHLPPPRNGYRNSVAMTVTLHPGESPPPSEGGPTPEMRHSRSFEVPPSAEGALPTTLLAELESRKQQQKSRNRTAASAFPSGIRSTLLELDAVAQVQAQSRRQKRTTLAWEDPDDANNDDEDVPLGLLYQGGTAARPGRPGGKDEDVPLGLLMQKQMEESEPLSKRRERLRGAQGASTPAPTLPAPKIPPVGGPEEEEEEETLAARMKRLKEEKEKASINSGSKRQSTFGDGGLDINFDAPSPSAAPPPQPEEETLAQRRKRLQGEEERRRLTAEAKVVQAELRKRHSLTLLQQQQMLGSGPLGRSTPMLQRPMSGMAQRPMSGLIHQAGVPHMLRPQMSMGNMHQMGGPGMMMNGGMMMGGGSMGMGGMNAGMMMGMPPPTQMQQQNQMLSPQEIAMNNRQREMVERWRASVM</sequence>
<accession>A0A5J5ETH0</accession>
<keyword evidence="3" id="KW-1185">Reference proteome</keyword>
<feature type="region of interest" description="Disordered" evidence="1">
    <location>
        <begin position="111"/>
        <end position="173"/>
    </location>
</feature>
<reference evidence="2 3" key="1">
    <citation type="submission" date="2019-09" db="EMBL/GenBank/DDBJ databases">
        <title>Draft genome of the ectomycorrhizal ascomycete Sphaerosporella brunnea.</title>
        <authorList>
            <consortium name="DOE Joint Genome Institute"/>
            <person name="Benucci G.M."/>
            <person name="Marozzi G."/>
            <person name="Antonielli L."/>
            <person name="Sanchez S."/>
            <person name="Marco P."/>
            <person name="Wang X."/>
            <person name="Falini L.B."/>
            <person name="Barry K."/>
            <person name="Haridas S."/>
            <person name="Lipzen A."/>
            <person name="Labutti K."/>
            <person name="Grigoriev I.V."/>
            <person name="Murat C."/>
            <person name="Martin F."/>
            <person name="Albertini E."/>
            <person name="Donnini D."/>
            <person name="Bonito G."/>
        </authorList>
    </citation>
    <scope>NUCLEOTIDE SEQUENCE [LARGE SCALE GENOMIC DNA]</scope>
    <source>
        <strain evidence="2 3">Sb_GMNB300</strain>
    </source>
</reference>
<feature type="region of interest" description="Disordered" evidence="1">
    <location>
        <begin position="1"/>
        <end position="61"/>
    </location>
</feature>
<feature type="compositionally biased region" description="Polar residues" evidence="1">
    <location>
        <begin position="340"/>
        <end position="351"/>
    </location>
</feature>
<dbReference type="AlphaFoldDB" id="A0A5J5ETH0"/>